<sequence>MLGVLLPGSDLRYPCVLRESGLPRTGWASHRVQRTASPESTTTISCEEEGDMRTASLGRRPHSPAAGPLEDDDLLREILIRLPPQPSSLPRASAVCKRWRRLVSDPAFFRRFRLHHRRSWASSKE</sequence>
<dbReference type="AlphaFoldDB" id="A0AAD8R732"/>
<dbReference type="SUPFAM" id="SSF81383">
    <property type="entry name" value="F-box domain"/>
    <property type="match status" value="1"/>
</dbReference>
<feature type="domain" description="F-box" evidence="2">
    <location>
        <begin position="72"/>
        <end position="114"/>
    </location>
</feature>
<keyword evidence="4" id="KW-1185">Reference proteome</keyword>
<proteinExistence type="predicted"/>
<reference evidence="3" key="1">
    <citation type="submission" date="2023-07" db="EMBL/GenBank/DDBJ databases">
        <title>A chromosome-level genome assembly of Lolium multiflorum.</title>
        <authorList>
            <person name="Chen Y."/>
            <person name="Copetti D."/>
            <person name="Kolliker R."/>
            <person name="Studer B."/>
        </authorList>
    </citation>
    <scope>NUCLEOTIDE SEQUENCE</scope>
    <source>
        <strain evidence="3">02402/16</strain>
        <tissue evidence="3">Leaf</tissue>
    </source>
</reference>
<feature type="compositionally biased region" description="Polar residues" evidence="1">
    <location>
        <begin position="34"/>
        <end position="45"/>
    </location>
</feature>
<dbReference type="Gene3D" id="1.20.1280.50">
    <property type="match status" value="1"/>
</dbReference>
<feature type="region of interest" description="Disordered" evidence="1">
    <location>
        <begin position="27"/>
        <end position="70"/>
    </location>
</feature>
<dbReference type="Pfam" id="PF12937">
    <property type="entry name" value="F-box-like"/>
    <property type="match status" value="1"/>
</dbReference>
<evidence type="ECO:0000313" key="3">
    <source>
        <dbReference type="EMBL" id="KAK1614219.1"/>
    </source>
</evidence>
<evidence type="ECO:0000259" key="2">
    <source>
        <dbReference type="Pfam" id="PF12937"/>
    </source>
</evidence>
<gene>
    <name evidence="3" type="ORF">QYE76_019736</name>
</gene>
<dbReference type="PANTHER" id="PTHR32133">
    <property type="entry name" value="OS07G0120400 PROTEIN"/>
    <property type="match status" value="1"/>
</dbReference>
<comment type="caution">
    <text evidence="3">The sequence shown here is derived from an EMBL/GenBank/DDBJ whole genome shotgun (WGS) entry which is preliminary data.</text>
</comment>
<dbReference type="EMBL" id="JAUUTY010000006">
    <property type="protein sequence ID" value="KAK1614219.1"/>
    <property type="molecule type" value="Genomic_DNA"/>
</dbReference>
<accession>A0AAD8R732</accession>
<dbReference type="PANTHER" id="PTHR32133:SF380">
    <property type="entry name" value="OS10G0137700 PROTEIN"/>
    <property type="match status" value="1"/>
</dbReference>
<protein>
    <recommendedName>
        <fullName evidence="2">F-box domain-containing protein</fullName>
    </recommendedName>
</protein>
<name>A0AAD8R732_LOLMU</name>
<dbReference type="InterPro" id="IPR036047">
    <property type="entry name" value="F-box-like_dom_sf"/>
</dbReference>
<evidence type="ECO:0000256" key="1">
    <source>
        <dbReference type="SAM" id="MobiDB-lite"/>
    </source>
</evidence>
<organism evidence="3 4">
    <name type="scientific">Lolium multiflorum</name>
    <name type="common">Italian ryegrass</name>
    <name type="synonym">Lolium perenne subsp. multiflorum</name>
    <dbReference type="NCBI Taxonomy" id="4521"/>
    <lineage>
        <taxon>Eukaryota</taxon>
        <taxon>Viridiplantae</taxon>
        <taxon>Streptophyta</taxon>
        <taxon>Embryophyta</taxon>
        <taxon>Tracheophyta</taxon>
        <taxon>Spermatophyta</taxon>
        <taxon>Magnoliopsida</taxon>
        <taxon>Liliopsida</taxon>
        <taxon>Poales</taxon>
        <taxon>Poaceae</taxon>
        <taxon>BOP clade</taxon>
        <taxon>Pooideae</taxon>
        <taxon>Poodae</taxon>
        <taxon>Poeae</taxon>
        <taxon>Poeae Chloroplast Group 2 (Poeae type)</taxon>
        <taxon>Loliodinae</taxon>
        <taxon>Loliinae</taxon>
        <taxon>Lolium</taxon>
    </lineage>
</organism>
<dbReference type="InterPro" id="IPR001810">
    <property type="entry name" value="F-box_dom"/>
</dbReference>
<dbReference type="Proteomes" id="UP001231189">
    <property type="component" value="Unassembled WGS sequence"/>
</dbReference>
<evidence type="ECO:0000313" key="4">
    <source>
        <dbReference type="Proteomes" id="UP001231189"/>
    </source>
</evidence>